<protein>
    <submittedName>
        <fullName evidence="1">Uncharacterized protein</fullName>
    </submittedName>
</protein>
<proteinExistence type="predicted"/>
<comment type="caution">
    <text evidence="1">The sequence shown here is derived from an EMBL/GenBank/DDBJ whole genome shotgun (WGS) entry which is preliminary data.</text>
</comment>
<name>A0ABV6FF11_9BURK</name>
<accession>A0ABV6FF11</accession>
<evidence type="ECO:0000313" key="2">
    <source>
        <dbReference type="Proteomes" id="UP001589773"/>
    </source>
</evidence>
<organism evidence="1 2">
    <name type="scientific">Massilia consociata</name>
    <dbReference type="NCBI Taxonomy" id="760117"/>
    <lineage>
        <taxon>Bacteria</taxon>
        <taxon>Pseudomonadati</taxon>
        <taxon>Pseudomonadota</taxon>
        <taxon>Betaproteobacteria</taxon>
        <taxon>Burkholderiales</taxon>
        <taxon>Oxalobacteraceae</taxon>
        <taxon>Telluria group</taxon>
        <taxon>Massilia</taxon>
    </lineage>
</organism>
<reference evidence="1 2" key="1">
    <citation type="submission" date="2024-09" db="EMBL/GenBank/DDBJ databases">
        <authorList>
            <person name="Sun Q."/>
            <person name="Mori K."/>
        </authorList>
    </citation>
    <scope>NUCLEOTIDE SEQUENCE [LARGE SCALE GENOMIC DNA]</scope>
    <source>
        <strain evidence="1 2">CCM 7792</strain>
    </source>
</reference>
<gene>
    <name evidence="1" type="ORF">ACFFJK_09470</name>
</gene>
<keyword evidence="2" id="KW-1185">Reference proteome</keyword>
<evidence type="ECO:0000313" key="1">
    <source>
        <dbReference type="EMBL" id="MFC0252117.1"/>
    </source>
</evidence>
<dbReference type="RefSeq" id="WP_379678868.1">
    <property type="nucleotide sequence ID" value="NZ_JBHLWP010000009.1"/>
</dbReference>
<dbReference type="EMBL" id="JBHLWP010000009">
    <property type="protein sequence ID" value="MFC0252117.1"/>
    <property type="molecule type" value="Genomic_DNA"/>
</dbReference>
<sequence length="104" mass="11041">MIPPNAACARALRDGGIDAMAALDFAMPAALNGLSPEQDQELKLVFARLMAHVVEQFINPAIRAYPELAPDRETWAAIVEERAALRSKRSAADSAQAPQGGQAG</sequence>
<dbReference type="Proteomes" id="UP001589773">
    <property type="component" value="Unassembled WGS sequence"/>
</dbReference>